<organism evidence="7 8">
    <name type="scientific">Melghirimyces algeriensis</name>
    <dbReference type="NCBI Taxonomy" id="910412"/>
    <lineage>
        <taxon>Bacteria</taxon>
        <taxon>Bacillati</taxon>
        <taxon>Bacillota</taxon>
        <taxon>Bacilli</taxon>
        <taxon>Bacillales</taxon>
        <taxon>Thermoactinomycetaceae</taxon>
        <taxon>Melghirimyces</taxon>
    </lineage>
</organism>
<evidence type="ECO:0000259" key="6">
    <source>
        <dbReference type="PROSITE" id="PS51012"/>
    </source>
</evidence>
<reference evidence="7 8" key="1">
    <citation type="submission" date="2017-05" db="EMBL/GenBank/DDBJ databases">
        <authorList>
            <person name="Varghese N."/>
            <person name="Submissions S."/>
        </authorList>
    </citation>
    <scope>NUCLEOTIDE SEQUENCE [LARGE SCALE GENOMIC DNA]</scope>
    <source>
        <strain evidence="7 8">DSM 45474</strain>
    </source>
</reference>
<evidence type="ECO:0000256" key="1">
    <source>
        <dbReference type="ARBA" id="ARBA00004141"/>
    </source>
</evidence>
<dbReference type="Gene3D" id="3.40.1710.10">
    <property type="entry name" value="abc type-2 transporter like domain"/>
    <property type="match status" value="1"/>
</dbReference>
<dbReference type="RefSeq" id="WP_142506461.1">
    <property type="nucleotide sequence ID" value="NZ_FXTI01000011.1"/>
</dbReference>
<feature type="transmembrane region" description="Helical" evidence="5">
    <location>
        <begin position="254"/>
        <end position="278"/>
    </location>
</feature>
<accession>A0A521EY73</accession>
<gene>
    <name evidence="7" type="ORF">SAMN06264849_11172</name>
</gene>
<evidence type="ECO:0000313" key="8">
    <source>
        <dbReference type="Proteomes" id="UP000315636"/>
    </source>
</evidence>
<dbReference type="PANTHER" id="PTHR43027">
    <property type="entry name" value="DOXORUBICIN RESISTANCE ABC TRANSPORTER PERMEASE PROTEIN DRRC-RELATED"/>
    <property type="match status" value="1"/>
</dbReference>
<dbReference type="InterPro" id="IPR052902">
    <property type="entry name" value="ABC-2_transporter"/>
</dbReference>
<dbReference type="InterPro" id="IPR047817">
    <property type="entry name" value="ABC2_TM_bact-type"/>
</dbReference>
<proteinExistence type="predicted"/>
<dbReference type="PANTHER" id="PTHR43027:SF2">
    <property type="entry name" value="TRANSPORT PERMEASE PROTEIN"/>
    <property type="match status" value="1"/>
</dbReference>
<dbReference type="OrthoDB" id="9788252at2"/>
<dbReference type="GO" id="GO:0140359">
    <property type="term" value="F:ABC-type transporter activity"/>
    <property type="evidence" value="ECO:0007669"/>
    <property type="project" value="InterPro"/>
</dbReference>
<dbReference type="PROSITE" id="PS51012">
    <property type="entry name" value="ABC_TM2"/>
    <property type="match status" value="1"/>
</dbReference>
<dbReference type="GO" id="GO:0016020">
    <property type="term" value="C:membrane"/>
    <property type="evidence" value="ECO:0007669"/>
    <property type="project" value="UniProtKB-SubCell"/>
</dbReference>
<dbReference type="Pfam" id="PF12698">
    <property type="entry name" value="ABC2_membrane_3"/>
    <property type="match status" value="1"/>
</dbReference>
<keyword evidence="2 5" id="KW-0812">Transmembrane</keyword>
<dbReference type="AlphaFoldDB" id="A0A521EY73"/>
<keyword evidence="4 5" id="KW-0472">Membrane</keyword>
<dbReference type="EMBL" id="FXTI01000011">
    <property type="protein sequence ID" value="SMO88869.1"/>
    <property type="molecule type" value="Genomic_DNA"/>
</dbReference>
<evidence type="ECO:0000256" key="5">
    <source>
        <dbReference type="SAM" id="Phobius"/>
    </source>
</evidence>
<feature type="transmembrane region" description="Helical" evidence="5">
    <location>
        <begin position="221"/>
        <end position="248"/>
    </location>
</feature>
<protein>
    <submittedName>
        <fullName evidence="7">ABC-2 type transport system permease protein</fullName>
    </submittedName>
</protein>
<evidence type="ECO:0000256" key="2">
    <source>
        <dbReference type="ARBA" id="ARBA00022692"/>
    </source>
</evidence>
<evidence type="ECO:0000313" key="7">
    <source>
        <dbReference type="EMBL" id="SMO88869.1"/>
    </source>
</evidence>
<evidence type="ECO:0000256" key="3">
    <source>
        <dbReference type="ARBA" id="ARBA00022989"/>
    </source>
</evidence>
<feature type="domain" description="ABC transmembrane type-2" evidence="6">
    <location>
        <begin position="123"/>
        <end position="369"/>
    </location>
</feature>
<feature type="transmembrane region" description="Helical" evidence="5">
    <location>
        <begin position="344"/>
        <end position="366"/>
    </location>
</feature>
<dbReference type="Proteomes" id="UP000315636">
    <property type="component" value="Unassembled WGS sequence"/>
</dbReference>
<dbReference type="InterPro" id="IPR013525">
    <property type="entry name" value="ABC2_TM"/>
</dbReference>
<comment type="subcellular location">
    <subcellularLocation>
        <location evidence="1">Membrane</location>
        <topology evidence="1">Multi-pass membrane protein</topology>
    </subcellularLocation>
</comment>
<feature type="transmembrane region" description="Helical" evidence="5">
    <location>
        <begin position="290"/>
        <end position="308"/>
    </location>
</feature>
<keyword evidence="8" id="KW-1185">Reference proteome</keyword>
<feature type="transmembrane region" description="Helical" evidence="5">
    <location>
        <begin position="21"/>
        <end position="41"/>
    </location>
</feature>
<sequence>MKAYWRLTWAQLLLFARNKNTIIWSLLLPIFMMLALGTFLGDGTGTDQFQLNVTVADEDDTSYSRNLVKELSKTGGLNVSETSRASGLAQVKQGNAEVFVLLKKGMGKRLSTEGKAGKSEPLVELYLDQSNPAVAEIGSTVIREEVDRFNKEAVNYQPPVETKLVNIQTRPLGYIDFLVPGILSLMILSNNLNGVAATIASWRERGILRRMQGTPLKSSTFIAGQITARVLLNGLQAVTVLLVGYFVFDVHVYGSWMLLLMFILLGTLTFMSIGFIIASLARTPESASPIAGLVTFPMIFVGGIFFPVRDLPGLLQPLVKAIPIGYLTDALRGVMNEGATLPQLWVPATVLGAWLLISFTIATLTFRWDVK</sequence>
<name>A0A521EY73_9BACL</name>
<evidence type="ECO:0000256" key="4">
    <source>
        <dbReference type="ARBA" id="ARBA00023136"/>
    </source>
</evidence>
<keyword evidence="3 5" id="KW-1133">Transmembrane helix</keyword>
<feature type="transmembrane region" description="Helical" evidence="5">
    <location>
        <begin position="177"/>
        <end position="200"/>
    </location>
</feature>